<keyword evidence="3" id="KW-1185">Reference proteome</keyword>
<gene>
    <name evidence="2" type="ORF">LS71_000850</name>
</gene>
<reference evidence="2 3" key="1">
    <citation type="journal article" date="2014" name="Genome Announc.">
        <title>Draft genome sequences of eight enterohepatic helicobacter species isolated from both laboratory and wild rodents.</title>
        <authorList>
            <person name="Sheh A."/>
            <person name="Shen Z."/>
            <person name="Fox J.G."/>
        </authorList>
    </citation>
    <scope>NUCLEOTIDE SEQUENCE [LARGE SCALE GENOMIC DNA]</scope>
    <source>
        <strain evidence="2 3">MIT 09-6949</strain>
    </source>
</reference>
<dbReference type="EMBL" id="JRPR02000001">
    <property type="protein sequence ID" value="TLD97336.1"/>
    <property type="molecule type" value="Genomic_DNA"/>
</dbReference>
<proteinExistence type="predicted"/>
<dbReference type="STRING" id="1677920.LS71_05280"/>
<dbReference type="AlphaFoldDB" id="A0A4U8TBM6"/>
<sequence>MFGFEFLPHSLEADTACIKQMIARAALHLGVKTDFILIPANPRNQPSVDSILASYALRQIESSVEFVPTISGALSSSAANSGGVKSHSPTYSNQASKGMVNKAQILSQMLAVKYAGFSSLALIGGDGGDGVQMLQLAREVLGDRICLISGTPAHKSAIPRLKAKLTAGANVLITQPIFCIDEARLFAREFEPLGRQYQAKLYFNVFGVFSVHTALSINSAHLGFKIPKAYVDSMCESCNGGFEGRASFERLWADMRTLAFECGAHLYLSTPKHNDLRAFGQWEK</sequence>
<dbReference type="RefSeq" id="WP_034354659.1">
    <property type="nucleotide sequence ID" value="NZ_JRPR02000001.1"/>
</dbReference>
<dbReference type="GO" id="GO:0016491">
    <property type="term" value="F:oxidoreductase activity"/>
    <property type="evidence" value="ECO:0007669"/>
    <property type="project" value="UniProtKB-KW"/>
</dbReference>
<dbReference type="SUPFAM" id="SSF51730">
    <property type="entry name" value="FAD-linked oxidoreductase"/>
    <property type="match status" value="1"/>
</dbReference>
<accession>A0A4U8TBM6</accession>
<comment type="caution">
    <text evidence="2">The sequence shown here is derived from an EMBL/GenBank/DDBJ whole genome shotgun (WGS) entry which is preliminary data.</text>
</comment>
<dbReference type="InterPro" id="IPR029041">
    <property type="entry name" value="FAD-linked_oxidoreductase-like"/>
</dbReference>
<dbReference type="Gene3D" id="3.20.20.220">
    <property type="match status" value="1"/>
</dbReference>
<organism evidence="2 3">
    <name type="scientific">Helicobacter jaachi</name>
    <dbReference type="NCBI Taxonomy" id="1677920"/>
    <lineage>
        <taxon>Bacteria</taxon>
        <taxon>Pseudomonadati</taxon>
        <taxon>Campylobacterota</taxon>
        <taxon>Epsilonproteobacteria</taxon>
        <taxon>Campylobacterales</taxon>
        <taxon>Helicobacteraceae</taxon>
        <taxon>Helicobacter</taxon>
    </lineage>
</organism>
<dbReference type="Proteomes" id="UP000029733">
    <property type="component" value="Unassembled WGS sequence"/>
</dbReference>
<keyword evidence="1" id="KW-0560">Oxidoreductase</keyword>
<protein>
    <recommendedName>
        <fullName evidence="4">Methylenetetrahydrofolate reductase</fullName>
    </recommendedName>
</protein>
<evidence type="ECO:0008006" key="4">
    <source>
        <dbReference type="Google" id="ProtNLM"/>
    </source>
</evidence>
<evidence type="ECO:0000256" key="1">
    <source>
        <dbReference type="ARBA" id="ARBA00023002"/>
    </source>
</evidence>
<evidence type="ECO:0000313" key="3">
    <source>
        <dbReference type="Proteomes" id="UP000029733"/>
    </source>
</evidence>
<name>A0A4U8TBM6_9HELI</name>
<dbReference type="OrthoDB" id="5323480at2"/>
<evidence type="ECO:0000313" key="2">
    <source>
        <dbReference type="EMBL" id="TLD97336.1"/>
    </source>
</evidence>